<dbReference type="SUPFAM" id="SSF46561">
    <property type="entry name" value="Ribosomal protein L29 (L29p)"/>
    <property type="match status" value="1"/>
</dbReference>
<proteinExistence type="inferred from homology"/>
<gene>
    <name evidence="5" type="primary">rpmC</name>
    <name evidence="6" type="ORF">SAMN06296427_10567</name>
</gene>
<dbReference type="Gene3D" id="1.10.287.310">
    <property type="match status" value="1"/>
</dbReference>
<dbReference type="GO" id="GO:1990904">
    <property type="term" value="C:ribonucleoprotein complex"/>
    <property type="evidence" value="ECO:0007669"/>
    <property type="project" value="UniProtKB-KW"/>
</dbReference>
<dbReference type="OrthoDB" id="5296761at2"/>
<dbReference type="RefSeq" id="WP_084017274.1">
    <property type="nucleotide sequence ID" value="NZ_FWXS01000005.1"/>
</dbReference>
<dbReference type="AlphaFoldDB" id="A0A1W2AV00"/>
<protein>
    <recommendedName>
        <fullName evidence="4 5">Large ribosomal subunit protein uL29</fullName>
    </recommendedName>
</protein>
<evidence type="ECO:0000256" key="1">
    <source>
        <dbReference type="ARBA" id="ARBA00009254"/>
    </source>
</evidence>
<dbReference type="Proteomes" id="UP000192393">
    <property type="component" value="Unassembled WGS sequence"/>
</dbReference>
<dbReference type="InterPro" id="IPR036049">
    <property type="entry name" value="Ribosomal_uL29_sf"/>
</dbReference>
<organism evidence="6 7">
    <name type="scientific">Moheibacter sediminis</name>
    <dbReference type="NCBI Taxonomy" id="1434700"/>
    <lineage>
        <taxon>Bacteria</taxon>
        <taxon>Pseudomonadati</taxon>
        <taxon>Bacteroidota</taxon>
        <taxon>Flavobacteriia</taxon>
        <taxon>Flavobacteriales</taxon>
        <taxon>Weeksellaceae</taxon>
        <taxon>Moheibacter</taxon>
    </lineage>
</organism>
<keyword evidence="3 5" id="KW-0687">Ribonucleoprotein</keyword>
<dbReference type="GO" id="GO:0003735">
    <property type="term" value="F:structural constituent of ribosome"/>
    <property type="evidence" value="ECO:0007669"/>
    <property type="project" value="InterPro"/>
</dbReference>
<reference evidence="6 7" key="1">
    <citation type="submission" date="2017-04" db="EMBL/GenBank/DDBJ databases">
        <authorList>
            <person name="Afonso C.L."/>
            <person name="Miller P.J."/>
            <person name="Scott M.A."/>
            <person name="Spackman E."/>
            <person name="Goraichik I."/>
            <person name="Dimitrov K.M."/>
            <person name="Suarez D.L."/>
            <person name="Swayne D.E."/>
        </authorList>
    </citation>
    <scope>NUCLEOTIDE SEQUENCE [LARGE SCALE GENOMIC DNA]</scope>
    <source>
        <strain evidence="6 7">CGMCC 1.12708</strain>
    </source>
</reference>
<dbReference type="GO" id="GO:0005840">
    <property type="term" value="C:ribosome"/>
    <property type="evidence" value="ECO:0007669"/>
    <property type="project" value="UniProtKB-KW"/>
</dbReference>
<evidence type="ECO:0000256" key="4">
    <source>
        <dbReference type="ARBA" id="ARBA00035204"/>
    </source>
</evidence>
<evidence type="ECO:0000313" key="7">
    <source>
        <dbReference type="Proteomes" id="UP000192393"/>
    </source>
</evidence>
<dbReference type="Pfam" id="PF00831">
    <property type="entry name" value="Ribosomal_L29"/>
    <property type="match status" value="1"/>
</dbReference>
<dbReference type="InterPro" id="IPR001854">
    <property type="entry name" value="Ribosomal_uL29"/>
</dbReference>
<dbReference type="HAMAP" id="MF_00374">
    <property type="entry name" value="Ribosomal_uL29"/>
    <property type="match status" value="1"/>
</dbReference>
<dbReference type="NCBIfam" id="TIGR00012">
    <property type="entry name" value="L29"/>
    <property type="match status" value="1"/>
</dbReference>
<comment type="similarity">
    <text evidence="1 5">Belongs to the universal ribosomal protein uL29 family.</text>
</comment>
<dbReference type="STRING" id="1434700.SAMN06296427_10567"/>
<keyword evidence="2 5" id="KW-0689">Ribosomal protein</keyword>
<accession>A0A1W2AV00</accession>
<dbReference type="EMBL" id="FWXS01000005">
    <property type="protein sequence ID" value="SMC64018.1"/>
    <property type="molecule type" value="Genomic_DNA"/>
</dbReference>
<dbReference type="GO" id="GO:0006412">
    <property type="term" value="P:translation"/>
    <property type="evidence" value="ECO:0007669"/>
    <property type="project" value="UniProtKB-UniRule"/>
</dbReference>
<name>A0A1W2AV00_9FLAO</name>
<keyword evidence="7" id="KW-1185">Reference proteome</keyword>
<evidence type="ECO:0000256" key="3">
    <source>
        <dbReference type="ARBA" id="ARBA00023274"/>
    </source>
</evidence>
<dbReference type="CDD" id="cd00427">
    <property type="entry name" value="Ribosomal_L29_HIP"/>
    <property type="match status" value="1"/>
</dbReference>
<evidence type="ECO:0000313" key="6">
    <source>
        <dbReference type="EMBL" id="SMC64018.1"/>
    </source>
</evidence>
<evidence type="ECO:0000256" key="2">
    <source>
        <dbReference type="ARBA" id="ARBA00022980"/>
    </source>
</evidence>
<evidence type="ECO:0000256" key="5">
    <source>
        <dbReference type="HAMAP-Rule" id="MF_00374"/>
    </source>
</evidence>
<sequence length="64" mass="7253">MKTSEINDLSIEDIKAKLAEEKASYAKLKVNHKVSQLENPLSIRKARKHIARLATVLNQKLAQQ</sequence>